<dbReference type="EMBL" id="JEMT01024700">
    <property type="protein sequence ID" value="EXX62484.1"/>
    <property type="molecule type" value="Genomic_DNA"/>
</dbReference>
<accession>A0A015K4V1</accession>
<dbReference type="OrthoDB" id="2312335at2759"/>
<name>A0A015K4V1_RHIIW</name>
<proteinExistence type="predicted"/>
<organism evidence="1 2">
    <name type="scientific">Rhizophagus irregularis (strain DAOM 197198w)</name>
    <name type="common">Glomus intraradices</name>
    <dbReference type="NCBI Taxonomy" id="1432141"/>
    <lineage>
        <taxon>Eukaryota</taxon>
        <taxon>Fungi</taxon>
        <taxon>Fungi incertae sedis</taxon>
        <taxon>Mucoromycota</taxon>
        <taxon>Glomeromycotina</taxon>
        <taxon>Glomeromycetes</taxon>
        <taxon>Glomerales</taxon>
        <taxon>Glomeraceae</taxon>
        <taxon>Rhizophagus</taxon>
    </lineage>
</organism>
<comment type="caution">
    <text evidence="1">The sequence shown here is derived from an EMBL/GenBank/DDBJ whole genome shotgun (WGS) entry which is preliminary data.</text>
</comment>
<keyword evidence="2" id="KW-1185">Reference proteome</keyword>
<dbReference type="HOGENOM" id="CLU_1482767_0_0_1"/>
<sequence length="182" mass="21517">MPSKMVSEQTYENLSYVNTVMSSTSQSQNDNANISMQQITPRQSAQDHQILTTEDINSQDVISNFFYKPPNDYQIYDISYRETSISFELVSEILDNNNNYSVQNHVQPNNLHEFYFLKVEEKKCYKVTCVLIPHSSIIEYLNKNIHGVEFNHNEQQQEIYVEFSRELRENLEYYLKQFLASK</sequence>
<dbReference type="Proteomes" id="UP000022910">
    <property type="component" value="Unassembled WGS sequence"/>
</dbReference>
<dbReference type="AlphaFoldDB" id="A0A015K4V1"/>
<gene>
    <name evidence="1" type="ORF">RirG_161290</name>
</gene>
<protein>
    <submittedName>
        <fullName evidence="1">Uncharacterized protein</fullName>
    </submittedName>
</protein>
<evidence type="ECO:0000313" key="1">
    <source>
        <dbReference type="EMBL" id="EXX62484.1"/>
    </source>
</evidence>
<reference evidence="1 2" key="1">
    <citation type="submission" date="2014-02" db="EMBL/GenBank/DDBJ databases">
        <title>Single nucleus genome sequencing reveals high similarity among nuclei of an endomycorrhizal fungus.</title>
        <authorList>
            <person name="Lin K."/>
            <person name="Geurts R."/>
            <person name="Zhang Z."/>
            <person name="Limpens E."/>
            <person name="Saunders D.G."/>
            <person name="Mu D."/>
            <person name="Pang E."/>
            <person name="Cao H."/>
            <person name="Cha H."/>
            <person name="Lin T."/>
            <person name="Zhou Q."/>
            <person name="Shang Y."/>
            <person name="Li Y."/>
            <person name="Ivanov S."/>
            <person name="Sharma T."/>
            <person name="Velzen R.V."/>
            <person name="Ruijter N.D."/>
            <person name="Aanen D.K."/>
            <person name="Win J."/>
            <person name="Kamoun S."/>
            <person name="Bisseling T."/>
            <person name="Huang S."/>
        </authorList>
    </citation>
    <scope>NUCLEOTIDE SEQUENCE [LARGE SCALE GENOMIC DNA]</scope>
    <source>
        <strain evidence="2">DAOM197198w</strain>
    </source>
</reference>
<evidence type="ECO:0000313" key="2">
    <source>
        <dbReference type="Proteomes" id="UP000022910"/>
    </source>
</evidence>